<keyword evidence="2" id="KW-1185">Reference proteome</keyword>
<sequence>MKKWWVIGIILVILVAGGIIRNQVIKITQNITQRLSSDYAIHLQPQDFVVSYFPLSVQIKNVNYQREQWQVSADKIIFKLNYLGWLSNNQWLKQIQIINGEIKQLDQTYLDKVRLTIETNGELTHTQNITLIHAETPQFTMLQGQFSLQQREDVPFLLQQLKLQGQLREAIAQRQNIDIAVDSIAIDHRQSTLNLKAERVIFNQFQMPEFVLRRGGDQTSYLFGLSDGVLQITQQKIDEQKTAWTLQGERVPAIFFSTILGYSPVIEGRLDVQGRALQFQNTLSDAEFNFTSVSKGKFKGINVLGLLGNALPFPIAGFEQDMQDTEFEHIAGQLQGNSRQWHLQQAEIILHGARLLGRGKIYPSTAQCDWQFAIQPTKREYTQYHLNLDLDGNCFSPTYRIRLDDTIKNKLKLKLNELLNKF</sequence>
<organism evidence="1 2">
    <name type="scientific">Gallibacterium trehalosifermentans</name>
    <dbReference type="NCBI Taxonomy" id="516935"/>
    <lineage>
        <taxon>Bacteria</taxon>
        <taxon>Pseudomonadati</taxon>
        <taxon>Pseudomonadota</taxon>
        <taxon>Gammaproteobacteria</taxon>
        <taxon>Pasteurellales</taxon>
        <taxon>Pasteurellaceae</taxon>
        <taxon>Gallibacterium</taxon>
    </lineage>
</organism>
<name>A0ABV6GXP0_9PAST</name>
<evidence type="ECO:0000313" key="2">
    <source>
        <dbReference type="Proteomes" id="UP001589767"/>
    </source>
</evidence>
<proteinExistence type="predicted"/>
<dbReference type="EMBL" id="JBHLWB010000001">
    <property type="protein sequence ID" value="MFC0308141.1"/>
    <property type="molecule type" value="Genomic_DNA"/>
</dbReference>
<comment type="caution">
    <text evidence="1">The sequence shown here is derived from an EMBL/GenBank/DDBJ whole genome shotgun (WGS) entry which is preliminary data.</text>
</comment>
<evidence type="ECO:0000313" key="1">
    <source>
        <dbReference type="EMBL" id="MFC0308141.1"/>
    </source>
</evidence>
<dbReference type="RefSeq" id="WP_382367559.1">
    <property type="nucleotide sequence ID" value="NZ_JBHLWB010000001.1"/>
</dbReference>
<gene>
    <name evidence="1" type="ORF">ACFFHK_00250</name>
</gene>
<reference evidence="1 2" key="1">
    <citation type="submission" date="2024-09" db="EMBL/GenBank/DDBJ databases">
        <authorList>
            <person name="Sun Q."/>
            <person name="Mori K."/>
        </authorList>
    </citation>
    <scope>NUCLEOTIDE SEQUENCE [LARGE SCALE GENOMIC DNA]</scope>
    <source>
        <strain evidence="1 2">CCM 7539</strain>
    </source>
</reference>
<accession>A0ABV6GXP0</accession>
<evidence type="ECO:0008006" key="3">
    <source>
        <dbReference type="Google" id="ProtNLM"/>
    </source>
</evidence>
<protein>
    <recommendedName>
        <fullName evidence="3">Assembly protein</fullName>
    </recommendedName>
</protein>
<dbReference type="Proteomes" id="UP001589767">
    <property type="component" value="Unassembled WGS sequence"/>
</dbReference>